<proteinExistence type="predicted"/>
<organism evidence="1 2">
    <name type="scientific">Noviherbaspirillum pedocola</name>
    <dbReference type="NCBI Taxonomy" id="2801341"/>
    <lineage>
        <taxon>Bacteria</taxon>
        <taxon>Pseudomonadati</taxon>
        <taxon>Pseudomonadota</taxon>
        <taxon>Betaproteobacteria</taxon>
        <taxon>Burkholderiales</taxon>
        <taxon>Oxalobacteraceae</taxon>
        <taxon>Noviherbaspirillum</taxon>
    </lineage>
</organism>
<dbReference type="RefSeq" id="WP_200593657.1">
    <property type="nucleotide sequence ID" value="NZ_JAEPBG010000007.1"/>
</dbReference>
<dbReference type="EMBL" id="JAEPBG010000007">
    <property type="protein sequence ID" value="MBK4736316.1"/>
    <property type="molecule type" value="Genomic_DNA"/>
</dbReference>
<reference evidence="1" key="1">
    <citation type="submission" date="2021-01" db="EMBL/GenBank/DDBJ databases">
        <title>Genome sequence of strain Noviherbaspirillum sp. DKR-6.</title>
        <authorList>
            <person name="Chaudhary D.K."/>
        </authorList>
    </citation>
    <scope>NUCLEOTIDE SEQUENCE</scope>
    <source>
        <strain evidence="1">DKR-6</strain>
    </source>
</reference>
<name>A0A934W2H0_9BURK</name>
<comment type="caution">
    <text evidence="1">The sequence shown here is derived from an EMBL/GenBank/DDBJ whole genome shotgun (WGS) entry which is preliminary data.</text>
</comment>
<evidence type="ECO:0000313" key="1">
    <source>
        <dbReference type="EMBL" id="MBK4736316.1"/>
    </source>
</evidence>
<evidence type="ECO:0000313" key="2">
    <source>
        <dbReference type="Proteomes" id="UP000622890"/>
    </source>
</evidence>
<protein>
    <submittedName>
        <fullName evidence="1">Uncharacterized protein</fullName>
    </submittedName>
</protein>
<sequence length="183" mass="20040">MNLAMRLKRKATRHGLPLLLAAVAIGFTAVAHRATGSVPQIRYASELAMARSHSYQTTSTDLHPNEIPWVFDGKYPIRGTVLDSWIADTPANRKSCNTTWANETSYIGFCRGLATNQIAAVLLTGIDGKSLAFVPVNRIADLHAGDEVIIRITAVAPDGRLEKLPSLLNVVRWDKRTPRKAPT</sequence>
<gene>
    <name evidence="1" type="ORF">JJB74_16965</name>
</gene>
<keyword evidence="2" id="KW-1185">Reference proteome</keyword>
<dbReference type="AlphaFoldDB" id="A0A934W2H0"/>
<accession>A0A934W2H0</accession>
<dbReference type="Proteomes" id="UP000622890">
    <property type="component" value="Unassembled WGS sequence"/>
</dbReference>